<keyword evidence="1" id="KW-0812">Transmembrane</keyword>
<accession>A0AAD5GJJ5</accession>
<evidence type="ECO:0000256" key="1">
    <source>
        <dbReference type="SAM" id="Phobius"/>
    </source>
</evidence>
<reference evidence="2" key="1">
    <citation type="submission" date="2022-06" db="EMBL/GenBank/DDBJ databases">
        <title>Uncovering the hologenomic basis of an extraordinary plant invasion.</title>
        <authorList>
            <person name="Bieker V.C."/>
            <person name="Martin M.D."/>
            <person name="Gilbert T."/>
            <person name="Hodgins K."/>
            <person name="Battlay P."/>
            <person name="Petersen B."/>
            <person name="Wilson J."/>
        </authorList>
    </citation>
    <scope>NUCLEOTIDE SEQUENCE</scope>
    <source>
        <strain evidence="2">AA19_3_7</strain>
        <tissue evidence="2">Leaf</tissue>
    </source>
</reference>
<dbReference type="EMBL" id="JAMZMK010007323">
    <property type="protein sequence ID" value="KAI7745210.1"/>
    <property type="molecule type" value="Genomic_DNA"/>
</dbReference>
<protein>
    <recommendedName>
        <fullName evidence="4">Transmembrane protein</fullName>
    </recommendedName>
</protein>
<dbReference type="Proteomes" id="UP001206925">
    <property type="component" value="Unassembled WGS sequence"/>
</dbReference>
<proteinExistence type="predicted"/>
<keyword evidence="1" id="KW-1133">Transmembrane helix</keyword>
<sequence length="220" mass="25464">MAEEEEEPLKADTLLYPNTFISWERIHLPSFPTTQSPVISLPDPHSDETQTRWSTPPDHKHHYHTPVVFPPTNHEGLNLQTYVPETTHVETVKPLTTDSTSSEMKPVVIGGPISVKWWVLRVKWFGILSWVWNWVFNRKGLVWFMNLPIIGSTVVMGLFYLRFCLRRRRRSRGEAVDELLGVIKEKDERINQLLHQIARMNELLLASHHGVPMISKATTT</sequence>
<keyword evidence="3" id="KW-1185">Reference proteome</keyword>
<keyword evidence="1" id="KW-0472">Membrane</keyword>
<feature type="transmembrane region" description="Helical" evidence="1">
    <location>
        <begin position="141"/>
        <end position="161"/>
    </location>
</feature>
<evidence type="ECO:0000313" key="2">
    <source>
        <dbReference type="EMBL" id="KAI7745210.1"/>
    </source>
</evidence>
<dbReference type="PANTHER" id="PTHR37206">
    <property type="entry name" value="TRANSMEMBRANE PROTEIN"/>
    <property type="match status" value="1"/>
</dbReference>
<dbReference type="AlphaFoldDB" id="A0AAD5GJJ5"/>
<gene>
    <name evidence="2" type="ORF">M8C21_016631</name>
</gene>
<evidence type="ECO:0008006" key="4">
    <source>
        <dbReference type="Google" id="ProtNLM"/>
    </source>
</evidence>
<name>A0AAD5GJJ5_AMBAR</name>
<dbReference type="PANTHER" id="PTHR37206:SF1">
    <property type="entry name" value="TRANSMEMBRANE PROTEIN"/>
    <property type="match status" value="1"/>
</dbReference>
<comment type="caution">
    <text evidence="2">The sequence shown here is derived from an EMBL/GenBank/DDBJ whole genome shotgun (WGS) entry which is preliminary data.</text>
</comment>
<organism evidence="2 3">
    <name type="scientific">Ambrosia artemisiifolia</name>
    <name type="common">Common ragweed</name>
    <dbReference type="NCBI Taxonomy" id="4212"/>
    <lineage>
        <taxon>Eukaryota</taxon>
        <taxon>Viridiplantae</taxon>
        <taxon>Streptophyta</taxon>
        <taxon>Embryophyta</taxon>
        <taxon>Tracheophyta</taxon>
        <taxon>Spermatophyta</taxon>
        <taxon>Magnoliopsida</taxon>
        <taxon>eudicotyledons</taxon>
        <taxon>Gunneridae</taxon>
        <taxon>Pentapetalae</taxon>
        <taxon>asterids</taxon>
        <taxon>campanulids</taxon>
        <taxon>Asterales</taxon>
        <taxon>Asteraceae</taxon>
        <taxon>Asteroideae</taxon>
        <taxon>Heliantheae alliance</taxon>
        <taxon>Heliantheae</taxon>
        <taxon>Ambrosia</taxon>
    </lineage>
</organism>
<evidence type="ECO:0000313" key="3">
    <source>
        <dbReference type="Proteomes" id="UP001206925"/>
    </source>
</evidence>